<accession>A0A1H8W5D2</accession>
<dbReference type="Proteomes" id="UP000198775">
    <property type="component" value="Unassembled WGS sequence"/>
</dbReference>
<feature type="region of interest" description="Disordered" evidence="1">
    <location>
        <begin position="98"/>
        <end position="117"/>
    </location>
</feature>
<dbReference type="OrthoDB" id="239556at2157"/>
<name>A0A1H8W5D2_9EURY</name>
<proteinExistence type="predicted"/>
<feature type="compositionally biased region" description="Basic and acidic residues" evidence="1">
    <location>
        <begin position="10"/>
        <end position="20"/>
    </location>
</feature>
<keyword evidence="2" id="KW-0472">Membrane</keyword>
<evidence type="ECO:0000313" key="4">
    <source>
        <dbReference type="Proteomes" id="UP000198775"/>
    </source>
</evidence>
<keyword evidence="2" id="KW-1133">Transmembrane helix</keyword>
<reference evidence="4" key="1">
    <citation type="submission" date="2016-10" db="EMBL/GenBank/DDBJ databases">
        <authorList>
            <person name="Varghese N."/>
            <person name="Submissions S."/>
        </authorList>
    </citation>
    <scope>NUCLEOTIDE SEQUENCE [LARGE SCALE GENOMIC DNA]</scope>
    <source>
        <strain evidence="4">IBRC-M 10043</strain>
    </source>
</reference>
<keyword evidence="4" id="KW-1185">Reference proteome</keyword>
<dbReference type="AlphaFoldDB" id="A0A1H8W5D2"/>
<dbReference type="InterPro" id="IPR046506">
    <property type="entry name" value="DUF6684"/>
</dbReference>
<evidence type="ECO:0008006" key="5">
    <source>
        <dbReference type="Google" id="ProtNLM"/>
    </source>
</evidence>
<feature type="transmembrane region" description="Helical" evidence="2">
    <location>
        <begin position="74"/>
        <end position="95"/>
    </location>
</feature>
<protein>
    <recommendedName>
        <fullName evidence="5">Cox cluster protein</fullName>
    </recommendedName>
</protein>
<feature type="region of interest" description="Disordered" evidence="1">
    <location>
        <begin position="1"/>
        <end position="33"/>
    </location>
</feature>
<dbReference type="Pfam" id="PF20389">
    <property type="entry name" value="DUF6684"/>
    <property type="match status" value="1"/>
</dbReference>
<gene>
    <name evidence="3" type="ORF">SAMN05216388_10492</name>
</gene>
<dbReference type="EMBL" id="FOCX01000049">
    <property type="protein sequence ID" value="SEP22852.1"/>
    <property type="molecule type" value="Genomic_DNA"/>
</dbReference>
<feature type="transmembrane region" description="Helical" evidence="2">
    <location>
        <begin position="43"/>
        <end position="62"/>
    </location>
</feature>
<keyword evidence="2" id="KW-0812">Transmembrane</keyword>
<dbReference type="RefSeq" id="WP_092664476.1">
    <property type="nucleotide sequence ID" value="NZ_FOCX01000049.1"/>
</dbReference>
<evidence type="ECO:0000256" key="2">
    <source>
        <dbReference type="SAM" id="Phobius"/>
    </source>
</evidence>
<evidence type="ECO:0000313" key="3">
    <source>
        <dbReference type="EMBL" id="SEP22852.1"/>
    </source>
</evidence>
<organism evidence="3 4">
    <name type="scientific">Halorientalis persicus</name>
    <dbReference type="NCBI Taxonomy" id="1367881"/>
    <lineage>
        <taxon>Archaea</taxon>
        <taxon>Methanobacteriati</taxon>
        <taxon>Methanobacteriota</taxon>
        <taxon>Stenosarchaea group</taxon>
        <taxon>Halobacteria</taxon>
        <taxon>Halobacteriales</taxon>
        <taxon>Haloarculaceae</taxon>
        <taxon>Halorientalis</taxon>
    </lineage>
</organism>
<sequence>MGDDALAMSREPDTAERNPDESSANSDPDSDRSGFDRQLLSDLFVNVVPIAIIAAFVLMFGLFSSGGEGGDPLLLFHGALIGGVVLVSVVAGWIISGEDSPLEGSAANEYDSESGRE</sequence>
<evidence type="ECO:0000256" key="1">
    <source>
        <dbReference type="SAM" id="MobiDB-lite"/>
    </source>
</evidence>